<sequence length="342" mass="41212">MWSNFTQKNLMYFKNNSLIIDDNNNLIKLLNSEQNNIILFIKKNYNFKIIINKVIDINIDEHLNSDWVCENDIKEINNKLINNYIIKWKNIKNELISNKITIKSYSCKNILLRIRIIILFIEYLKIKSNNKNKKVNIFLILTKLKKYFPNNNKIIDINNVNSGYSSFLENIIFIWRLEEVEKVLFHELIHFFNLDGRNININLDFNIEGINYYFESITDFWGIFYNLIYISILTKYPLKNLLEIEFTFIKNQASILNKFFKLNDWSNIDNLVIKQNTSAFSYYILKYLLFDFIINQNINITNNIHLNNKLFVELFKIIKNQKFVNYNYLNLKSSRMTLFQLK</sequence>
<dbReference type="EMBL" id="MN739807">
    <property type="protein sequence ID" value="QHT27010.1"/>
    <property type="molecule type" value="Genomic_DNA"/>
</dbReference>
<organism evidence="1">
    <name type="scientific">viral metagenome</name>
    <dbReference type="NCBI Taxonomy" id="1070528"/>
    <lineage>
        <taxon>unclassified sequences</taxon>
        <taxon>metagenomes</taxon>
        <taxon>organismal metagenomes</taxon>
    </lineage>
</organism>
<accession>A0A6C0EF09</accession>
<protein>
    <recommendedName>
        <fullName evidence="2">Peptidase M61 catalytic domain-containing protein</fullName>
    </recommendedName>
</protein>
<evidence type="ECO:0000313" key="1">
    <source>
        <dbReference type="EMBL" id="QHT27010.1"/>
    </source>
</evidence>
<name>A0A6C0EF09_9ZZZZ</name>
<dbReference type="AlphaFoldDB" id="A0A6C0EF09"/>
<reference evidence="1" key="1">
    <citation type="journal article" date="2020" name="Nature">
        <title>Giant virus diversity and host interactions through global metagenomics.</title>
        <authorList>
            <person name="Schulz F."/>
            <person name="Roux S."/>
            <person name="Paez-Espino D."/>
            <person name="Jungbluth S."/>
            <person name="Walsh D.A."/>
            <person name="Denef V.J."/>
            <person name="McMahon K.D."/>
            <person name="Konstantinidis K.T."/>
            <person name="Eloe-Fadrosh E.A."/>
            <person name="Kyrpides N.C."/>
            <person name="Woyke T."/>
        </authorList>
    </citation>
    <scope>NUCLEOTIDE SEQUENCE</scope>
    <source>
        <strain evidence="1">GVMAG-M-3300023179-2</strain>
    </source>
</reference>
<evidence type="ECO:0008006" key="2">
    <source>
        <dbReference type="Google" id="ProtNLM"/>
    </source>
</evidence>
<proteinExistence type="predicted"/>